<dbReference type="PANTHER" id="PTHR21068:SF43">
    <property type="entry name" value="SPARTIN"/>
    <property type="match status" value="1"/>
</dbReference>
<evidence type="ECO:0000313" key="4">
    <source>
        <dbReference type="EMBL" id="GLB35503.1"/>
    </source>
</evidence>
<dbReference type="AlphaFoldDB" id="A0A9P3PGH3"/>
<feature type="signal peptide" evidence="2">
    <location>
        <begin position="1"/>
        <end position="18"/>
    </location>
</feature>
<name>A0A9P3PGH3_LYOSH</name>
<feature type="compositionally biased region" description="Pro residues" evidence="1">
    <location>
        <begin position="362"/>
        <end position="372"/>
    </location>
</feature>
<keyword evidence="2" id="KW-0732">Signal</keyword>
<feature type="chain" id="PRO_5040113670" evidence="2">
    <location>
        <begin position="19"/>
        <end position="517"/>
    </location>
</feature>
<proteinExistence type="predicted"/>
<dbReference type="Pfam" id="PF06911">
    <property type="entry name" value="Senescence"/>
    <property type="match status" value="2"/>
</dbReference>
<dbReference type="InterPro" id="IPR045036">
    <property type="entry name" value="Spartin-like"/>
</dbReference>
<feature type="compositionally biased region" description="Low complexity" evidence="1">
    <location>
        <begin position="342"/>
        <end position="361"/>
    </location>
</feature>
<feature type="domain" description="Senescence" evidence="3">
    <location>
        <begin position="229"/>
        <end position="330"/>
    </location>
</feature>
<feature type="compositionally biased region" description="Pro residues" evidence="1">
    <location>
        <begin position="379"/>
        <end position="395"/>
    </location>
</feature>
<gene>
    <name evidence="4" type="ORF">LshimejAT787_0210680</name>
</gene>
<feature type="compositionally biased region" description="Low complexity" evidence="1">
    <location>
        <begin position="263"/>
        <end position="279"/>
    </location>
</feature>
<keyword evidence="5" id="KW-1185">Reference proteome</keyword>
<dbReference type="EMBL" id="BRPK01000002">
    <property type="protein sequence ID" value="GLB35503.1"/>
    <property type="molecule type" value="Genomic_DNA"/>
</dbReference>
<dbReference type="OrthoDB" id="20821at2759"/>
<dbReference type="GO" id="GO:0005886">
    <property type="term" value="C:plasma membrane"/>
    <property type="evidence" value="ECO:0007669"/>
    <property type="project" value="TreeGrafter"/>
</dbReference>
<sequence>MTNLEAFVLLTLPSATLSFHGASQTGTLALECVTLPVPHASTPVQRDVYLVLRLGTIETPIDPTRVVQRTDGAGCRTYTFAGTEADPAEMVVSVSLPAPGENNPYFAEDLETFETILAQYTELRVSPDSAYATHAGAVPSPKSGAGPGAVPGDSADLRGHLVVIDQADGEVLGQFDDTQFKVREDPALYERGHENDAVVIEVPDTRPGHEQDATALQMFVRAVPPEEQDWITKSATIVSHAISTTTNLLLTTITTASNYYINHSRSSSQSSNHPPSTSIPTPPSRAVVFLTSERTRRGLAGVHAVSGQAVKVSSKTVSTIDNMIRRAMGSGPKQPRQFLPQPSGSSPSSGSGMLAPNGHGTAPPPPLPPRTPSPASHLAPPPAYPGPPPPLPPPATQAGFPGDKPPLPPRRSSSPQPTPPPPPLPPRKPLSKKARVLLSADLILSTIDHETRRLLDAGTQTVGAVVGHKYGPDAKETSLLMAGTARNIGLVYVDMRGIGRRALLRRAGAQFVKGRLQ</sequence>
<dbReference type="InterPro" id="IPR009686">
    <property type="entry name" value="Senescence/spartin_C"/>
</dbReference>
<dbReference type="GO" id="GO:0051301">
    <property type="term" value="P:cell division"/>
    <property type="evidence" value="ECO:0007669"/>
    <property type="project" value="TreeGrafter"/>
</dbReference>
<reference evidence="4" key="1">
    <citation type="submission" date="2022-07" db="EMBL/GenBank/DDBJ databases">
        <title>The genome of Lyophyllum shimeji provides insight into the initial evolution of ectomycorrhizal fungal genome.</title>
        <authorList>
            <person name="Kobayashi Y."/>
            <person name="Shibata T."/>
            <person name="Hirakawa H."/>
            <person name="Shigenobu S."/>
            <person name="Nishiyama T."/>
            <person name="Yamada A."/>
            <person name="Hasebe M."/>
            <person name="Kawaguchi M."/>
        </authorList>
    </citation>
    <scope>NUCLEOTIDE SEQUENCE</scope>
    <source>
        <strain evidence="4">AT787</strain>
    </source>
</reference>
<evidence type="ECO:0000256" key="1">
    <source>
        <dbReference type="SAM" id="MobiDB-lite"/>
    </source>
</evidence>
<evidence type="ECO:0000313" key="5">
    <source>
        <dbReference type="Proteomes" id="UP001063166"/>
    </source>
</evidence>
<protein>
    <submittedName>
        <fullName evidence="4">Senescence-associated protein</fullName>
    </submittedName>
</protein>
<feature type="compositionally biased region" description="Pro residues" evidence="1">
    <location>
        <begin position="416"/>
        <end position="428"/>
    </location>
</feature>
<organism evidence="4 5">
    <name type="scientific">Lyophyllum shimeji</name>
    <name type="common">Hon-shimeji</name>
    <name type="synonym">Tricholoma shimeji</name>
    <dbReference type="NCBI Taxonomy" id="47721"/>
    <lineage>
        <taxon>Eukaryota</taxon>
        <taxon>Fungi</taxon>
        <taxon>Dikarya</taxon>
        <taxon>Basidiomycota</taxon>
        <taxon>Agaricomycotina</taxon>
        <taxon>Agaricomycetes</taxon>
        <taxon>Agaricomycetidae</taxon>
        <taxon>Agaricales</taxon>
        <taxon>Tricholomatineae</taxon>
        <taxon>Lyophyllaceae</taxon>
        <taxon>Lyophyllum</taxon>
    </lineage>
</organism>
<feature type="region of interest" description="Disordered" evidence="1">
    <location>
        <begin position="327"/>
        <end position="430"/>
    </location>
</feature>
<dbReference type="PRINTS" id="PR01217">
    <property type="entry name" value="PRICHEXTENSN"/>
</dbReference>
<evidence type="ECO:0000259" key="3">
    <source>
        <dbReference type="Pfam" id="PF06911"/>
    </source>
</evidence>
<dbReference type="PANTHER" id="PTHR21068">
    <property type="entry name" value="SPARTIN"/>
    <property type="match status" value="1"/>
</dbReference>
<accession>A0A9P3PGH3</accession>
<evidence type="ECO:0000256" key="2">
    <source>
        <dbReference type="SAM" id="SignalP"/>
    </source>
</evidence>
<comment type="caution">
    <text evidence="4">The sequence shown here is derived from an EMBL/GenBank/DDBJ whole genome shotgun (WGS) entry which is preliminary data.</text>
</comment>
<dbReference type="Proteomes" id="UP001063166">
    <property type="component" value="Unassembled WGS sequence"/>
</dbReference>
<feature type="domain" description="Senescence" evidence="3">
    <location>
        <begin position="440"/>
        <end position="508"/>
    </location>
</feature>
<feature type="region of interest" description="Disordered" evidence="1">
    <location>
        <begin position="263"/>
        <end position="284"/>
    </location>
</feature>